<sequence length="173" mass="19305">MTSSREQALFSQLESLNIVTETHNHAAIFTVAEGEGQRKSRAGRHTKNLFLKDKAGAYVLICAVNDTQIRLNRLHKPLGTKRLSFGKPEALIEKLGVKPGSVTLFSIINDMGSEVRLVLDKALFSYERVWFHPLRNTASTAIYTKDILKFAKALNHEPTVIDFKALNEDSPLG</sequence>
<dbReference type="InParanoid" id="A0A420WEF1"/>
<dbReference type="RefSeq" id="WP_121102061.1">
    <property type="nucleotide sequence ID" value="NZ_RBII01000002.1"/>
</dbReference>
<keyword evidence="4" id="KW-1185">Reference proteome</keyword>
<comment type="caution">
    <text evidence="3">The sequence shown here is derived from an EMBL/GenBank/DDBJ whole genome shotgun (WGS) entry which is preliminary data.</text>
</comment>
<dbReference type="InterPro" id="IPR040285">
    <property type="entry name" value="ProX/PRXD1"/>
</dbReference>
<dbReference type="CDD" id="cd04335">
    <property type="entry name" value="PrdX_deacylase"/>
    <property type="match status" value="1"/>
</dbReference>
<protein>
    <submittedName>
        <fullName evidence="3">Ala-tRNA(Pro) hydrolase</fullName>
    </submittedName>
</protein>
<dbReference type="Proteomes" id="UP000282211">
    <property type="component" value="Unassembled WGS sequence"/>
</dbReference>
<evidence type="ECO:0000313" key="3">
    <source>
        <dbReference type="EMBL" id="RKQ69414.1"/>
    </source>
</evidence>
<dbReference type="InterPro" id="IPR007214">
    <property type="entry name" value="YbaK/aa-tRNA-synth-assoc-dom"/>
</dbReference>
<evidence type="ECO:0000256" key="1">
    <source>
        <dbReference type="ARBA" id="ARBA00010201"/>
    </source>
</evidence>
<proteinExistence type="inferred from homology"/>
<dbReference type="PANTHER" id="PTHR31423">
    <property type="entry name" value="YBAK DOMAIN-CONTAINING PROTEIN"/>
    <property type="match status" value="1"/>
</dbReference>
<accession>A0A420WEF1</accession>
<dbReference type="OrthoDB" id="5145315at2"/>
<dbReference type="PANTHER" id="PTHR31423:SF3">
    <property type="entry name" value="PROLYL-TRNA SYNTHETASE ASSOCIATED DOMAIN-CONTAINING PROTEIN 1-RELATED"/>
    <property type="match status" value="1"/>
</dbReference>
<dbReference type="AlphaFoldDB" id="A0A420WEF1"/>
<dbReference type="InterPro" id="IPR036754">
    <property type="entry name" value="YbaK/aa-tRNA-synt-asso_dom_sf"/>
</dbReference>
<dbReference type="Gene3D" id="3.90.960.10">
    <property type="entry name" value="YbaK/aminoacyl-tRNA synthetase-associated domain"/>
    <property type="match status" value="1"/>
</dbReference>
<reference evidence="3 4" key="1">
    <citation type="submission" date="2018-10" db="EMBL/GenBank/DDBJ databases">
        <title>Genomic Encyclopedia of Type Strains, Phase IV (KMG-IV): sequencing the most valuable type-strain genomes for metagenomic binning, comparative biology and taxonomic classification.</title>
        <authorList>
            <person name="Goeker M."/>
        </authorList>
    </citation>
    <scope>NUCLEOTIDE SEQUENCE [LARGE SCALE GENOMIC DNA]</scope>
    <source>
        <strain evidence="3 4">DSM 22008</strain>
    </source>
</reference>
<dbReference type="Pfam" id="PF04073">
    <property type="entry name" value="tRNA_edit"/>
    <property type="match status" value="1"/>
</dbReference>
<dbReference type="SUPFAM" id="SSF55826">
    <property type="entry name" value="YbaK/ProRS associated domain"/>
    <property type="match status" value="1"/>
</dbReference>
<comment type="similarity">
    <text evidence="1">Belongs to the PRORSD1 family.</text>
</comment>
<dbReference type="EMBL" id="RBII01000002">
    <property type="protein sequence ID" value="RKQ69414.1"/>
    <property type="molecule type" value="Genomic_DNA"/>
</dbReference>
<dbReference type="GO" id="GO:0002161">
    <property type="term" value="F:aminoacyl-tRNA deacylase activity"/>
    <property type="evidence" value="ECO:0007669"/>
    <property type="project" value="InterPro"/>
</dbReference>
<evidence type="ECO:0000313" key="4">
    <source>
        <dbReference type="Proteomes" id="UP000282211"/>
    </source>
</evidence>
<organism evidence="3 4">
    <name type="scientific">Litorimonas taeanensis</name>
    <dbReference type="NCBI Taxonomy" id="568099"/>
    <lineage>
        <taxon>Bacteria</taxon>
        <taxon>Pseudomonadati</taxon>
        <taxon>Pseudomonadota</taxon>
        <taxon>Alphaproteobacteria</taxon>
        <taxon>Maricaulales</taxon>
        <taxon>Robiginitomaculaceae</taxon>
    </lineage>
</organism>
<dbReference type="FunFam" id="3.90.960.10:FF:000005">
    <property type="entry name" value="Putative prolyl-tRNA synthetase"/>
    <property type="match status" value="1"/>
</dbReference>
<feature type="domain" description="YbaK/aminoacyl-tRNA synthetase-associated" evidence="2">
    <location>
        <begin position="25"/>
        <end position="150"/>
    </location>
</feature>
<gene>
    <name evidence="3" type="ORF">DES40_2215</name>
</gene>
<evidence type="ECO:0000259" key="2">
    <source>
        <dbReference type="Pfam" id="PF04073"/>
    </source>
</evidence>
<keyword evidence="3" id="KW-0378">Hydrolase</keyword>
<name>A0A420WEF1_9PROT</name>